<sequence length="93" mass="10573">MNLNVTTYTASEARDKLYGLIKSASKGLRSYEIKLRGSDPVLLINKTELESWLETLDILSNPQEIKSIRKAKKEKKTFSHQQMMKSLGLTDEA</sequence>
<dbReference type="SUPFAM" id="SSF143120">
    <property type="entry name" value="YefM-like"/>
    <property type="match status" value="1"/>
</dbReference>
<name>A0A1F5E3M9_9BACT</name>
<accession>A0A1F5E3M9</accession>
<organism evidence="2 3">
    <name type="scientific">Candidatus Beckwithbacteria bacterium RBG_13_42_9</name>
    <dbReference type="NCBI Taxonomy" id="1797457"/>
    <lineage>
        <taxon>Bacteria</taxon>
        <taxon>Candidatus Beckwithiibacteriota</taxon>
    </lineage>
</organism>
<comment type="similarity">
    <text evidence="1">Belongs to the phD/YefM antitoxin family.</text>
</comment>
<protein>
    <submittedName>
        <fullName evidence="2">Uncharacterized protein</fullName>
    </submittedName>
</protein>
<dbReference type="Gene3D" id="3.40.1620.10">
    <property type="entry name" value="YefM-like domain"/>
    <property type="match status" value="1"/>
</dbReference>
<gene>
    <name evidence="2" type="ORF">A2160_00430</name>
</gene>
<dbReference type="STRING" id="1797457.A2160_00430"/>
<reference evidence="2 3" key="1">
    <citation type="journal article" date="2016" name="Nat. Commun.">
        <title>Thousands of microbial genomes shed light on interconnected biogeochemical processes in an aquifer system.</title>
        <authorList>
            <person name="Anantharaman K."/>
            <person name="Brown C.T."/>
            <person name="Hug L.A."/>
            <person name="Sharon I."/>
            <person name="Castelle C.J."/>
            <person name="Probst A.J."/>
            <person name="Thomas B.C."/>
            <person name="Singh A."/>
            <person name="Wilkins M.J."/>
            <person name="Karaoz U."/>
            <person name="Brodie E.L."/>
            <person name="Williams K.H."/>
            <person name="Hubbard S.S."/>
            <person name="Banfield J.F."/>
        </authorList>
    </citation>
    <scope>NUCLEOTIDE SEQUENCE [LARGE SCALE GENOMIC DNA]</scope>
</reference>
<comment type="caution">
    <text evidence="2">The sequence shown here is derived from an EMBL/GenBank/DDBJ whole genome shotgun (WGS) entry which is preliminary data.</text>
</comment>
<evidence type="ECO:0000313" key="3">
    <source>
        <dbReference type="Proteomes" id="UP000177006"/>
    </source>
</evidence>
<evidence type="ECO:0000256" key="1">
    <source>
        <dbReference type="ARBA" id="ARBA00009981"/>
    </source>
</evidence>
<dbReference type="InterPro" id="IPR036165">
    <property type="entry name" value="YefM-like_sf"/>
</dbReference>
<evidence type="ECO:0000313" key="2">
    <source>
        <dbReference type="EMBL" id="OGD62017.1"/>
    </source>
</evidence>
<proteinExistence type="inferred from homology"/>
<dbReference type="Proteomes" id="UP000177006">
    <property type="component" value="Unassembled WGS sequence"/>
</dbReference>
<dbReference type="AlphaFoldDB" id="A0A1F5E3M9"/>
<dbReference type="EMBL" id="MEZK01000027">
    <property type="protein sequence ID" value="OGD62017.1"/>
    <property type="molecule type" value="Genomic_DNA"/>
</dbReference>